<comment type="caution">
    <text evidence="11">The sequence shown here is derived from an EMBL/GenBank/DDBJ whole genome shotgun (WGS) entry which is preliminary data.</text>
</comment>
<evidence type="ECO:0000256" key="4">
    <source>
        <dbReference type="ARBA" id="ARBA00022660"/>
    </source>
</evidence>
<evidence type="ECO:0000256" key="5">
    <source>
        <dbReference type="ARBA" id="ARBA00022792"/>
    </source>
</evidence>
<evidence type="ECO:0000313" key="12">
    <source>
        <dbReference type="Proteomes" id="UP000077521"/>
    </source>
</evidence>
<feature type="compositionally biased region" description="Acidic residues" evidence="9">
    <location>
        <begin position="49"/>
        <end position="85"/>
    </location>
</feature>
<dbReference type="InterPro" id="IPR023184">
    <property type="entry name" value="Ubol_cytC_Rdtase_hinge_dom"/>
</dbReference>
<keyword evidence="8" id="KW-0472">Membrane</keyword>
<organism evidence="11 12">
    <name type="scientific">Tilletia indica</name>
    <dbReference type="NCBI Taxonomy" id="43049"/>
    <lineage>
        <taxon>Eukaryota</taxon>
        <taxon>Fungi</taxon>
        <taxon>Dikarya</taxon>
        <taxon>Basidiomycota</taxon>
        <taxon>Ustilaginomycotina</taxon>
        <taxon>Exobasidiomycetes</taxon>
        <taxon>Tilletiales</taxon>
        <taxon>Tilletiaceae</taxon>
        <taxon>Tilletia</taxon>
    </lineage>
</organism>
<evidence type="ECO:0000256" key="9">
    <source>
        <dbReference type="SAM" id="MobiDB-lite"/>
    </source>
</evidence>
<keyword evidence="6" id="KW-0249">Electron transport</keyword>
<reference evidence="11" key="1">
    <citation type="submission" date="2016-04" db="EMBL/GenBank/DDBJ databases">
        <authorList>
            <person name="Nguyen H.D."/>
            <person name="Samba Siva P."/>
            <person name="Cullis J."/>
            <person name="Levesque C.A."/>
            <person name="Hambleton S."/>
        </authorList>
    </citation>
    <scope>NUCLEOTIDE SEQUENCE</scope>
    <source>
        <strain evidence="11">DAOMC 236416</strain>
    </source>
</reference>
<evidence type="ECO:0000256" key="3">
    <source>
        <dbReference type="ARBA" id="ARBA00022448"/>
    </source>
</evidence>
<comment type="subcellular location">
    <subcellularLocation>
        <location evidence="1">Mitochondrion inner membrane</location>
    </subcellularLocation>
</comment>
<feature type="domain" description="Ubiquinol-cytochrome C reductase hinge" evidence="10">
    <location>
        <begin position="83"/>
        <end position="130"/>
    </location>
</feature>
<evidence type="ECO:0000313" key="11">
    <source>
        <dbReference type="EMBL" id="KAE8250735.1"/>
    </source>
</evidence>
<evidence type="ECO:0000256" key="1">
    <source>
        <dbReference type="ARBA" id="ARBA00004273"/>
    </source>
</evidence>
<evidence type="ECO:0000256" key="7">
    <source>
        <dbReference type="ARBA" id="ARBA00023128"/>
    </source>
</evidence>
<comment type="similarity">
    <text evidence="2">Belongs to the UQCRH/QCR6 family.</text>
</comment>
<feature type="region of interest" description="Disordered" evidence="9">
    <location>
        <begin position="132"/>
        <end position="157"/>
    </location>
</feature>
<sequence>MTADATTSNTTTSPAVADQNQTQEDSSSLLNSVSSFFSSLLPTARADDGEGEQEESESKDEGETEEGGEDAAEEEEEEDEPEDEQPAIYEACENSAKCKSAKSHFEHCQERVSEGKGFHGEDCIEEFCEFETGDGSTSPTAHPNALRLRSSPSSSKREEFILAPKSPLLRHTCLLSPPLFKLRTRT</sequence>
<keyword evidence="12" id="KW-1185">Reference proteome</keyword>
<keyword evidence="3" id="KW-0813">Transport</keyword>
<accession>A0A8T8SYZ7</accession>
<keyword evidence="4" id="KW-0679">Respiratory chain</keyword>
<feature type="compositionally biased region" description="Low complexity" evidence="9">
    <location>
        <begin position="1"/>
        <end position="17"/>
    </location>
</feature>
<evidence type="ECO:0000256" key="6">
    <source>
        <dbReference type="ARBA" id="ARBA00022982"/>
    </source>
</evidence>
<dbReference type="Proteomes" id="UP000077521">
    <property type="component" value="Unassembled WGS sequence"/>
</dbReference>
<dbReference type="Gene3D" id="1.10.287.20">
    <property type="entry name" value="Ubiquinol-cytochrome C reductase hinge domain"/>
    <property type="match status" value="1"/>
</dbReference>
<dbReference type="Pfam" id="PF02320">
    <property type="entry name" value="UCR_hinge"/>
    <property type="match status" value="1"/>
</dbReference>
<reference evidence="11" key="2">
    <citation type="journal article" date="2019" name="IMA Fungus">
        <title>Genome sequencing and comparison of five Tilletia species to identify candidate genes for the detection of regulated species infecting wheat.</title>
        <authorList>
            <person name="Nguyen H.D.T."/>
            <person name="Sultana T."/>
            <person name="Kesanakurti P."/>
            <person name="Hambleton S."/>
        </authorList>
    </citation>
    <scope>NUCLEOTIDE SEQUENCE</scope>
    <source>
        <strain evidence="11">DAOMC 236416</strain>
    </source>
</reference>
<gene>
    <name evidence="11" type="ORF">A4X13_0g4438</name>
</gene>
<proteinExistence type="inferred from homology"/>
<evidence type="ECO:0000256" key="8">
    <source>
        <dbReference type="ARBA" id="ARBA00023136"/>
    </source>
</evidence>
<keyword evidence="5" id="KW-0999">Mitochondrion inner membrane</keyword>
<dbReference type="EMBL" id="LWDF02000291">
    <property type="protein sequence ID" value="KAE8250735.1"/>
    <property type="molecule type" value="Genomic_DNA"/>
</dbReference>
<evidence type="ECO:0000256" key="2">
    <source>
        <dbReference type="ARBA" id="ARBA00006498"/>
    </source>
</evidence>
<dbReference type="SUPFAM" id="SSF81531">
    <property type="entry name" value="Non-heme 11 kDa protein of cytochrome bc1 complex (Ubiquinol-cytochrome c reductase)"/>
    <property type="match status" value="1"/>
</dbReference>
<dbReference type="AlphaFoldDB" id="A0A8T8SYZ7"/>
<feature type="compositionally biased region" description="Low complexity" evidence="9">
    <location>
        <begin position="26"/>
        <end position="41"/>
    </location>
</feature>
<protein>
    <recommendedName>
        <fullName evidence="10">Ubiquinol-cytochrome C reductase hinge domain-containing protein</fullName>
    </recommendedName>
</protein>
<dbReference type="GO" id="GO:0005743">
    <property type="term" value="C:mitochondrial inner membrane"/>
    <property type="evidence" value="ECO:0007669"/>
    <property type="project" value="UniProtKB-SubCell"/>
</dbReference>
<keyword evidence="7" id="KW-0496">Mitochondrion</keyword>
<feature type="region of interest" description="Disordered" evidence="9">
    <location>
        <begin position="1"/>
        <end position="91"/>
    </location>
</feature>
<name>A0A8T8SYZ7_9BASI</name>
<dbReference type="InterPro" id="IPR036811">
    <property type="entry name" value="Ubol_cytC_Rdtase_hinge_dom_sf"/>
</dbReference>
<evidence type="ECO:0000259" key="10">
    <source>
        <dbReference type="Pfam" id="PF02320"/>
    </source>
</evidence>